<organism evidence="1 2">
    <name type="scientific">Persea americana</name>
    <name type="common">Avocado</name>
    <dbReference type="NCBI Taxonomy" id="3435"/>
    <lineage>
        <taxon>Eukaryota</taxon>
        <taxon>Viridiplantae</taxon>
        <taxon>Streptophyta</taxon>
        <taxon>Embryophyta</taxon>
        <taxon>Tracheophyta</taxon>
        <taxon>Spermatophyta</taxon>
        <taxon>Magnoliopsida</taxon>
        <taxon>Magnoliidae</taxon>
        <taxon>Laurales</taxon>
        <taxon>Lauraceae</taxon>
        <taxon>Persea</taxon>
    </lineage>
</organism>
<dbReference type="EMBL" id="CM056810">
    <property type="protein sequence ID" value="KAJ8644212.1"/>
    <property type="molecule type" value="Genomic_DNA"/>
</dbReference>
<dbReference type="Proteomes" id="UP001234297">
    <property type="component" value="Chromosome 2"/>
</dbReference>
<keyword evidence="2" id="KW-1185">Reference proteome</keyword>
<protein>
    <submittedName>
        <fullName evidence="1">Uncharacterized protein</fullName>
    </submittedName>
</protein>
<comment type="caution">
    <text evidence="1">The sequence shown here is derived from an EMBL/GenBank/DDBJ whole genome shotgun (WGS) entry which is preliminary data.</text>
</comment>
<accession>A0ACC2MET8</accession>
<evidence type="ECO:0000313" key="2">
    <source>
        <dbReference type="Proteomes" id="UP001234297"/>
    </source>
</evidence>
<evidence type="ECO:0000313" key="1">
    <source>
        <dbReference type="EMBL" id="KAJ8644212.1"/>
    </source>
</evidence>
<reference evidence="1 2" key="1">
    <citation type="journal article" date="2022" name="Hortic Res">
        <title>A haplotype resolved chromosomal level avocado genome allows analysis of novel avocado genes.</title>
        <authorList>
            <person name="Nath O."/>
            <person name="Fletcher S.J."/>
            <person name="Hayward A."/>
            <person name="Shaw L.M."/>
            <person name="Masouleh A.K."/>
            <person name="Furtado A."/>
            <person name="Henry R.J."/>
            <person name="Mitter N."/>
        </authorList>
    </citation>
    <scope>NUCLEOTIDE SEQUENCE [LARGE SCALE GENOMIC DNA]</scope>
    <source>
        <strain evidence="2">cv. Hass</strain>
    </source>
</reference>
<proteinExistence type="predicted"/>
<sequence length="99" mass="11355">MLFRQHERNKGSQSVGMQEGNEVEEEKRKKKLVKTLMVLLPAETKIDVNREPHLLDLQKVLKAQTAAKANGYSDVLYLDSVHKRYLEEVSSCNVFVVKV</sequence>
<name>A0ACC2MET8_PERAE</name>
<gene>
    <name evidence="1" type="ORF">MRB53_005960</name>
</gene>